<feature type="region of interest" description="Disordered" evidence="1">
    <location>
        <begin position="1"/>
        <end position="25"/>
    </location>
</feature>
<keyword evidence="2" id="KW-0472">Membrane</keyword>
<dbReference type="RefSeq" id="WP_379696869.1">
    <property type="nucleotide sequence ID" value="NZ_JBHSXH010000015.1"/>
</dbReference>
<dbReference type="AlphaFoldDB" id="A0ABD5TZN4"/>
<accession>A0ABD5TZN4</accession>
<keyword evidence="2" id="KW-1133">Transmembrane helix</keyword>
<evidence type="ECO:0008006" key="5">
    <source>
        <dbReference type="Google" id="ProtNLM"/>
    </source>
</evidence>
<name>A0ABD5TZN4_9EURY</name>
<evidence type="ECO:0000256" key="2">
    <source>
        <dbReference type="SAM" id="Phobius"/>
    </source>
</evidence>
<dbReference type="InterPro" id="IPR055685">
    <property type="entry name" value="DUF7261"/>
</dbReference>
<protein>
    <recommendedName>
        <fullName evidence="5">Flp pilus-assembly TadG-like N-terminal domain-containing protein</fullName>
    </recommendedName>
</protein>
<feature type="transmembrane region" description="Helical" evidence="2">
    <location>
        <begin position="31"/>
        <end position="54"/>
    </location>
</feature>
<dbReference type="Proteomes" id="UP001596408">
    <property type="component" value="Unassembled WGS sequence"/>
</dbReference>
<organism evidence="3 4">
    <name type="scientific">Halopelagius fulvigenes</name>
    <dbReference type="NCBI Taxonomy" id="1198324"/>
    <lineage>
        <taxon>Archaea</taxon>
        <taxon>Methanobacteriati</taxon>
        <taxon>Methanobacteriota</taxon>
        <taxon>Stenosarchaea group</taxon>
        <taxon>Halobacteria</taxon>
        <taxon>Halobacteriales</taxon>
        <taxon>Haloferacaceae</taxon>
    </lineage>
</organism>
<reference evidence="3 4" key="1">
    <citation type="journal article" date="2019" name="Int. J. Syst. Evol. Microbiol.">
        <title>The Global Catalogue of Microorganisms (GCM) 10K type strain sequencing project: providing services to taxonomists for standard genome sequencing and annotation.</title>
        <authorList>
            <consortium name="The Broad Institute Genomics Platform"/>
            <consortium name="The Broad Institute Genome Sequencing Center for Infectious Disease"/>
            <person name="Wu L."/>
            <person name="Ma J."/>
        </authorList>
    </citation>
    <scope>NUCLEOTIDE SEQUENCE [LARGE SCALE GENOMIC DNA]</scope>
    <source>
        <strain evidence="3 4">YIM 94188</strain>
    </source>
</reference>
<dbReference type="EMBL" id="JBHSXH010000015">
    <property type="protein sequence ID" value="MFC6825969.1"/>
    <property type="molecule type" value="Genomic_DNA"/>
</dbReference>
<feature type="compositionally biased region" description="Basic and acidic residues" evidence="1">
    <location>
        <begin position="1"/>
        <end position="15"/>
    </location>
</feature>
<keyword evidence="4" id="KW-1185">Reference proteome</keyword>
<dbReference type="Pfam" id="PF23922">
    <property type="entry name" value="DUF7261"/>
    <property type="match status" value="1"/>
</dbReference>
<gene>
    <name evidence="3" type="ORF">ACFQEV_13340</name>
</gene>
<proteinExistence type="predicted"/>
<evidence type="ECO:0000313" key="4">
    <source>
        <dbReference type="Proteomes" id="UP001596408"/>
    </source>
</evidence>
<keyword evidence="2" id="KW-0812">Transmembrane</keyword>
<evidence type="ECO:0000313" key="3">
    <source>
        <dbReference type="EMBL" id="MFC6825969.1"/>
    </source>
</evidence>
<comment type="caution">
    <text evidence="3">The sequence shown here is derived from an EMBL/GenBank/DDBJ whole genome shotgun (WGS) entry which is preliminary data.</text>
</comment>
<sequence>MADVRPRRPPTDARRGGKSARGRRRDDRGQLMLVAALALAVLFVSLALLLNTVIYTGNLATRSVGGNSDAVAEYRTAATDAARESLRRVNADHDADYSELETTFGAAMRDWDAATSRHRAVASSATEARVVSRTNGTRLRQDDFGRSFVNESGAENWSVAEGIGAYRDFSMTVNRSTLTYVGGLDPTDASVLDSAGVFNVTLETAADERYTAFVGTDGTNVVVSVFGPSGTHRDTCTAATGGDATVDFSNGTVGGADCEALTFEDDAADPFTLRYENGDAAAGTYSLVTDTPYVEYDEDFADSAGSTPYRTYALYGVELELTYRTSSTYYQSNVTVVPDA</sequence>
<evidence type="ECO:0000256" key="1">
    <source>
        <dbReference type="SAM" id="MobiDB-lite"/>
    </source>
</evidence>